<sequence length="99" mass="12031">MSRKLKRNVNYYVIEGGDLYRKGFRTLLLKCLTRNHVEYMMNKMHKGIFEMHLGSQLMTAQVLSVGYYWPTMRRDKIEYLKNAKNLETYITYRMKNYTM</sequence>
<reference evidence="1 2" key="1">
    <citation type="journal article" date="2010" name="Nature">
        <title>Genome sequence of the palaeopolyploid soybean.</title>
        <authorList>
            <person name="Schmutz J."/>
            <person name="Cannon S.B."/>
            <person name="Schlueter J."/>
            <person name="Ma J."/>
            <person name="Mitros T."/>
            <person name="Nelson W."/>
            <person name="Hyten D.L."/>
            <person name="Song Q."/>
            <person name="Thelen J.J."/>
            <person name="Cheng J."/>
            <person name="Xu D."/>
            <person name="Hellsten U."/>
            <person name="May G.D."/>
            <person name="Yu Y."/>
            <person name="Sakurai T."/>
            <person name="Umezawa T."/>
            <person name="Bhattacharyya M.K."/>
            <person name="Sandhu D."/>
            <person name="Valliyodan B."/>
            <person name="Lindquist E."/>
            <person name="Peto M."/>
            <person name="Grant D."/>
            <person name="Shu S."/>
            <person name="Goodstein D."/>
            <person name="Barry K."/>
            <person name="Futrell-Griggs M."/>
            <person name="Abernathy B."/>
            <person name="Du J."/>
            <person name="Tian Z."/>
            <person name="Zhu L."/>
            <person name="Gill N."/>
            <person name="Joshi T."/>
            <person name="Libault M."/>
            <person name="Sethuraman A."/>
            <person name="Zhang X.-C."/>
            <person name="Shinozaki K."/>
            <person name="Nguyen H.T."/>
            <person name="Wing R.A."/>
            <person name="Cregan P."/>
            <person name="Specht J."/>
            <person name="Grimwood J."/>
            <person name="Rokhsar D."/>
            <person name="Stacey G."/>
            <person name="Shoemaker R.C."/>
            <person name="Jackson S.A."/>
        </authorList>
    </citation>
    <scope>NUCLEOTIDE SEQUENCE</scope>
    <source>
        <strain evidence="2">cv. Williams 82</strain>
        <tissue evidence="1">Callus</tissue>
    </source>
</reference>
<keyword evidence="3" id="KW-1185">Reference proteome</keyword>
<dbReference type="AlphaFoldDB" id="A0A0R0JTL6"/>
<evidence type="ECO:0008006" key="4">
    <source>
        <dbReference type="Google" id="ProtNLM"/>
    </source>
</evidence>
<dbReference type="EnsemblPlants" id="KRH58140">
    <property type="protein sequence ID" value="KRH58140"/>
    <property type="gene ID" value="GLYMA_05G107100"/>
</dbReference>
<dbReference type="EMBL" id="CM000838">
    <property type="protein sequence ID" value="KRH58140.1"/>
    <property type="molecule type" value="Genomic_DNA"/>
</dbReference>
<evidence type="ECO:0000313" key="2">
    <source>
        <dbReference type="EnsemblPlants" id="KRH58140"/>
    </source>
</evidence>
<dbReference type="InParanoid" id="A0A0R0JTL6"/>
<dbReference type="Gramene" id="KRH58140">
    <property type="protein sequence ID" value="KRH58140"/>
    <property type="gene ID" value="GLYMA_05G107100"/>
</dbReference>
<reference evidence="1" key="3">
    <citation type="submission" date="2018-07" db="EMBL/GenBank/DDBJ databases">
        <title>WGS assembly of Glycine max.</title>
        <authorList>
            <person name="Schmutz J."/>
            <person name="Cannon S."/>
            <person name="Schlueter J."/>
            <person name="Ma J."/>
            <person name="Mitros T."/>
            <person name="Nelson W."/>
            <person name="Hyten D."/>
            <person name="Song Q."/>
            <person name="Thelen J."/>
            <person name="Cheng J."/>
            <person name="Xu D."/>
            <person name="Hellsten U."/>
            <person name="May G."/>
            <person name="Yu Y."/>
            <person name="Sakurai T."/>
            <person name="Umezawa T."/>
            <person name="Bhattacharyya M."/>
            <person name="Sandhu D."/>
            <person name="Valliyodan B."/>
            <person name="Lindquist E."/>
            <person name="Peto M."/>
            <person name="Grant D."/>
            <person name="Shu S."/>
            <person name="Goodstein D."/>
            <person name="Barry K."/>
            <person name="Futrell-Griggs M."/>
            <person name="Abernathy B."/>
            <person name="Du J."/>
            <person name="Tian Z."/>
            <person name="Zhu L."/>
            <person name="Gill N."/>
            <person name="Joshi T."/>
            <person name="Libault M."/>
            <person name="Sethuraman A."/>
            <person name="Zhang X."/>
            <person name="Shinozaki K."/>
            <person name="Nguyen H."/>
            <person name="Wing R."/>
            <person name="Cregan P."/>
            <person name="Specht J."/>
            <person name="Grimwood J."/>
            <person name="Rokhsar D."/>
            <person name="Stacey G."/>
            <person name="Shoemaker R."/>
            <person name="Jackson S."/>
        </authorList>
    </citation>
    <scope>NUCLEOTIDE SEQUENCE</scope>
    <source>
        <tissue evidence="1">Callus</tissue>
    </source>
</reference>
<dbReference type="Proteomes" id="UP000008827">
    <property type="component" value="Chromosome 5"/>
</dbReference>
<dbReference type="OMA" id="RNHVEYM"/>
<accession>A0A0R0JTL6</accession>
<proteinExistence type="predicted"/>
<name>A0A0R0JTL6_SOYBN</name>
<protein>
    <recommendedName>
        <fullName evidence="4">Integrase zinc-binding domain-containing protein</fullName>
    </recommendedName>
</protein>
<evidence type="ECO:0000313" key="1">
    <source>
        <dbReference type="EMBL" id="KRH58140.1"/>
    </source>
</evidence>
<reference evidence="2" key="2">
    <citation type="submission" date="2018-02" db="UniProtKB">
        <authorList>
            <consortium name="EnsemblPlants"/>
        </authorList>
    </citation>
    <scope>IDENTIFICATION</scope>
    <source>
        <strain evidence="2">Williams 82</strain>
    </source>
</reference>
<organism evidence="1">
    <name type="scientific">Glycine max</name>
    <name type="common">Soybean</name>
    <name type="synonym">Glycine hispida</name>
    <dbReference type="NCBI Taxonomy" id="3847"/>
    <lineage>
        <taxon>Eukaryota</taxon>
        <taxon>Viridiplantae</taxon>
        <taxon>Streptophyta</taxon>
        <taxon>Embryophyta</taxon>
        <taxon>Tracheophyta</taxon>
        <taxon>Spermatophyta</taxon>
        <taxon>Magnoliopsida</taxon>
        <taxon>eudicotyledons</taxon>
        <taxon>Gunneridae</taxon>
        <taxon>Pentapetalae</taxon>
        <taxon>rosids</taxon>
        <taxon>fabids</taxon>
        <taxon>Fabales</taxon>
        <taxon>Fabaceae</taxon>
        <taxon>Papilionoideae</taxon>
        <taxon>50 kb inversion clade</taxon>
        <taxon>NPAAA clade</taxon>
        <taxon>indigoferoid/millettioid clade</taxon>
        <taxon>Phaseoleae</taxon>
        <taxon>Glycine</taxon>
        <taxon>Glycine subgen. Soja</taxon>
    </lineage>
</organism>
<gene>
    <name evidence="1" type="ORF">GLYMA_05G107100</name>
</gene>
<evidence type="ECO:0000313" key="3">
    <source>
        <dbReference type="Proteomes" id="UP000008827"/>
    </source>
</evidence>
<dbReference type="Gene3D" id="1.10.340.70">
    <property type="match status" value="1"/>
</dbReference>